<dbReference type="AlphaFoldDB" id="A0A263D6Q0"/>
<accession>A0A263D6Q0</accession>
<dbReference type="RefSeq" id="WP_094862504.1">
    <property type="nucleotide sequence ID" value="NZ_NKYE01000005.1"/>
</dbReference>
<dbReference type="EMBL" id="NKYE01000005">
    <property type="protein sequence ID" value="OZM73257.1"/>
    <property type="molecule type" value="Genomic_DNA"/>
</dbReference>
<keyword evidence="2" id="KW-1185">Reference proteome</keyword>
<name>A0A263D6Q0_9PSEU</name>
<evidence type="ECO:0000313" key="1">
    <source>
        <dbReference type="EMBL" id="OZM73257.1"/>
    </source>
</evidence>
<protein>
    <recommendedName>
        <fullName evidence="3">Immunity protein 70</fullName>
    </recommendedName>
</protein>
<dbReference type="InterPro" id="IPR028185">
    <property type="entry name" value="Imm70"/>
</dbReference>
<comment type="caution">
    <text evidence="1">The sequence shown here is derived from an EMBL/GenBank/DDBJ whole genome shotgun (WGS) entry which is preliminary data.</text>
</comment>
<proteinExistence type="predicted"/>
<reference evidence="1 2" key="1">
    <citation type="submission" date="2017-07" db="EMBL/GenBank/DDBJ databases">
        <title>Amycolatopsis antarcticus sp. nov., isolated from the surface of an Antarcticus brown macroalga.</title>
        <authorList>
            <person name="Wang J."/>
            <person name="Leiva S."/>
            <person name="Huang J."/>
            <person name="Huang Y."/>
        </authorList>
    </citation>
    <scope>NUCLEOTIDE SEQUENCE [LARGE SCALE GENOMIC DNA]</scope>
    <source>
        <strain evidence="1 2">AU-G6</strain>
    </source>
</reference>
<evidence type="ECO:0008006" key="3">
    <source>
        <dbReference type="Google" id="ProtNLM"/>
    </source>
</evidence>
<dbReference type="OrthoDB" id="5120820at2"/>
<gene>
    <name evidence="1" type="ORF">CFN78_10355</name>
</gene>
<organism evidence="1 2">
    <name type="scientific">Amycolatopsis antarctica</name>
    <dbReference type="NCBI Taxonomy" id="1854586"/>
    <lineage>
        <taxon>Bacteria</taxon>
        <taxon>Bacillati</taxon>
        <taxon>Actinomycetota</taxon>
        <taxon>Actinomycetes</taxon>
        <taxon>Pseudonocardiales</taxon>
        <taxon>Pseudonocardiaceae</taxon>
        <taxon>Amycolatopsis</taxon>
    </lineage>
</organism>
<dbReference type="Proteomes" id="UP000242444">
    <property type="component" value="Unassembled WGS sequence"/>
</dbReference>
<dbReference type="Pfam" id="PF15601">
    <property type="entry name" value="Imm70"/>
    <property type="match status" value="1"/>
</dbReference>
<dbReference type="InParanoid" id="A0A263D6Q0"/>
<evidence type="ECO:0000313" key="2">
    <source>
        <dbReference type="Proteomes" id="UP000242444"/>
    </source>
</evidence>
<sequence>MTVGLHAHDESAELGSASFVHAFFSTAAVRLEYSRWGSRFPAVMDSLYQGTLPADQVAQARRELRVVRAELGDFEPRHVVWDIEDRTAKPPWGDEVSPDVTSLGDYFITSDGEDLFEVMDDLLAHAEEHGTDVRIA</sequence>